<evidence type="ECO:0000256" key="1">
    <source>
        <dbReference type="SAM" id="MobiDB-lite"/>
    </source>
</evidence>
<feature type="region of interest" description="Disordered" evidence="1">
    <location>
        <begin position="1"/>
        <end position="33"/>
    </location>
</feature>
<protein>
    <submittedName>
        <fullName evidence="2">Uncharacterized protein</fullName>
    </submittedName>
</protein>
<accession>A0A7C8ID41</accession>
<feature type="compositionally biased region" description="Polar residues" evidence="1">
    <location>
        <begin position="15"/>
        <end position="33"/>
    </location>
</feature>
<dbReference type="Proteomes" id="UP000481861">
    <property type="component" value="Unassembled WGS sequence"/>
</dbReference>
<dbReference type="OrthoDB" id="3804066at2759"/>
<dbReference type="EMBL" id="JAADJZ010000012">
    <property type="protein sequence ID" value="KAF2871070.1"/>
    <property type="molecule type" value="Genomic_DNA"/>
</dbReference>
<evidence type="ECO:0000313" key="2">
    <source>
        <dbReference type="EMBL" id="KAF2871070.1"/>
    </source>
</evidence>
<proteinExistence type="predicted"/>
<dbReference type="AlphaFoldDB" id="A0A7C8ID41"/>
<comment type="caution">
    <text evidence="2">The sequence shown here is derived from an EMBL/GenBank/DDBJ whole genome shotgun (WGS) entry which is preliminary data.</text>
</comment>
<organism evidence="2 3">
    <name type="scientific">Massariosphaeria phaeospora</name>
    <dbReference type="NCBI Taxonomy" id="100035"/>
    <lineage>
        <taxon>Eukaryota</taxon>
        <taxon>Fungi</taxon>
        <taxon>Dikarya</taxon>
        <taxon>Ascomycota</taxon>
        <taxon>Pezizomycotina</taxon>
        <taxon>Dothideomycetes</taxon>
        <taxon>Pleosporomycetidae</taxon>
        <taxon>Pleosporales</taxon>
        <taxon>Pleosporales incertae sedis</taxon>
        <taxon>Massariosphaeria</taxon>
    </lineage>
</organism>
<keyword evidence="3" id="KW-1185">Reference proteome</keyword>
<name>A0A7C8ID41_9PLEO</name>
<gene>
    <name evidence="2" type="ORF">BDV95DRAFT_594976</name>
</gene>
<evidence type="ECO:0000313" key="3">
    <source>
        <dbReference type="Proteomes" id="UP000481861"/>
    </source>
</evidence>
<reference evidence="2 3" key="1">
    <citation type="submission" date="2020-01" db="EMBL/GenBank/DDBJ databases">
        <authorList>
            <consortium name="DOE Joint Genome Institute"/>
            <person name="Haridas S."/>
            <person name="Albert R."/>
            <person name="Binder M."/>
            <person name="Bloem J."/>
            <person name="Labutti K."/>
            <person name="Salamov A."/>
            <person name="Andreopoulos B."/>
            <person name="Baker S.E."/>
            <person name="Barry K."/>
            <person name="Bills G."/>
            <person name="Bluhm B.H."/>
            <person name="Cannon C."/>
            <person name="Castanera R."/>
            <person name="Culley D.E."/>
            <person name="Daum C."/>
            <person name="Ezra D."/>
            <person name="Gonzalez J.B."/>
            <person name="Henrissat B."/>
            <person name="Kuo A."/>
            <person name="Liang C."/>
            <person name="Lipzen A."/>
            <person name="Lutzoni F."/>
            <person name="Magnuson J."/>
            <person name="Mondo S."/>
            <person name="Nolan M."/>
            <person name="Ohm R."/>
            <person name="Pangilinan J."/>
            <person name="Park H.-J.H."/>
            <person name="Ramirez L."/>
            <person name="Alfaro M."/>
            <person name="Sun H."/>
            <person name="Tritt A."/>
            <person name="Yoshinaga Y."/>
            <person name="Zwiers L.-H.L."/>
            <person name="Turgeon B.G."/>
            <person name="Goodwin S.B."/>
            <person name="Spatafora J.W."/>
            <person name="Crous P.W."/>
            <person name="Grigoriev I.V."/>
        </authorList>
    </citation>
    <scope>NUCLEOTIDE SEQUENCE [LARGE SCALE GENOMIC DNA]</scope>
    <source>
        <strain evidence="2 3">CBS 611.86</strain>
    </source>
</reference>
<sequence>MFDHPGTHQKIHPNLDTTQSTHMPSALPPSSDSQIATISTAAARCKDQQSSLGLSKSWTQAEHNVLYVIHYLMPFTWKAAIEQLSVIDKHTELSREFSAQELFEQVECLNKAYGFQQIPWHSENIVREEGMELKEMLLYLDMMQASATAGDQRDRIGIAFPVVHHPGMTSGQN</sequence>